<keyword evidence="1 3" id="KW-0328">Glycosyltransferase</keyword>
<organism evidence="5 6">
    <name type="scientific">Hypsibius exemplaris</name>
    <name type="common">Freshwater tardigrade</name>
    <dbReference type="NCBI Taxonomy" id="2072580"/>
    <lineage>
        <taxon>Eukaryota</taxon>
        <taxon>Metazoa</taxon>
        <taxon>Ecdysozoa</taxon>
        <taxon>Tardigrada</taxon>
        <taxon>Eutardigrada</taxon>
        <taxon>Parachela</taxon>
        <taxon>Hypsibioidea</taxon>
        <taxon>Hypsibiidae</taxon>
        <taxon>Hypsibius</taxon>
    </lineage>
</organism>
<evidence type="ECO:0000256" key="2">
    <source>
        <dbReference type="ARBA" id="ARBA00022679"/>
    </source>
</evidence>
<gene>
    <name evidence="5" type="ORF">BV898_12330</name>
</gene>
<dbReference type="OrthoDB" id="2014825at2759"/>
<dbReference type="Proteomes" id="UP000192578">
    <property type="component" value="Unassembled WGS sequence"/>
</dbReference>
<keyword evidence="2 3" id="KW-0808">Transferase</keyword>
<accession>A0A1W0WE62</accession>
<dbReference type="Gene3D" id="3.40.50.11350">
    <property type="match status" value="1"/>
</dbReference>
<dbReference type="InterPro" id="IPR045573">
    <property type="entry name" value="Fut8_N_cat"/>
</dbReference>
<feature type="domain" description="GT23" evidence="4">
    <location>
        <begin position="219"/>
        <end position="509"/>
    </location>
</feature>
<evidence type="ECO:0000313" key="5">
    <source>
        <dbReference type="EMBL" id="OQV13479.1"/>
    </source>
</evidence>
<dbReference type="PANTHER" id="PTHR13132">
    <property type="entry name" value="ALPHA- 1,6 -FUCOSYLTRANSFERASE"/>
    <property type="match status" value="1"/>
</dbReference>
<feature type="region of interest" description="Important for donor substrate binding" evidence="3">
    <location>
        <begin position="380"/>
        <end position="381"/>
    </location>
</feature>
<dbReference type="InterPro" id="IPR027350">
    <property type="entry name" value="GT23_dom"/>
</dbReference>
<proteinExistence type="inferred from homology"/>
<sequence>MYLSFGSAYKHITSQRFLLLITLLGCCLMFAGRGVQWYRQPASIGFHPMERTPVLSKYFTHARNVSMIQIVSALSMEQKLLRFELNRLHELIRKQRKRLEIWRDPQRARPRSPTEHQEAQAKKVVPTLRSVQKLFVNLHDMVSGAIVESQSVTESASVLTPYDFKQRQEESAVINRLLAAKMTEISAVHNKWREEAAYSAEDDFQTRLYKLQNPESCSSAKKLVCDMDREGCGLGCQLHYGVTCIAASFALNRTTILRLGNWIYTKGLTNRWEDYFVPPSPKCQWTPYSEPLTVWRNASHNALNTVLYPLDVFNVQYFKPFRVAESFADRLRHFHGRPWIWWIGQLLVNLFRVQTDFEDLFAKRAKAIGFKSPIVGVHVRRSDKTASEARAYDLEAYMALVEEYYDRLELTQKVDQRRVFLASDAPSVYVEFRMKYPQYALVHNQAAAKSSARKETRRSEDSLRGIMADMYFLAKTDHLVCTMSSNVCRIVYAVLQTRFPDATRRYDSVDIEYIYMGSNPLYHKAVHPNEAGVDGISLGFNVGDRIRVKDTYWNGTSYGLIVQQNGSWVEDKGQRGSFPAYKLQEDLEVF</sequence>
<name>A0A1W0WE62_HYPEX</name>
<dbReference type="CDD" id="cd11300">
    <property type="entry name" value="Fut8_like"/>
    <property type="match status" value="1"/>
</dbReference>
<evidence type="ECO:0000259" key="4">
    <source>
        <dbReference type="PROSITE" id="PS51659"/>
    </source>
</evidence>
<dbReference type="AlphaFoldDB" id="A0A1W0WE62"/>
<reference evidence="6" key="1">
    <citation type="submission" date="2017-01" db="EMBL/GenBank/DDBJ databases">
        <title>Comparative genomics of anhydrobiosis in the tardigrade Hypsibius dujardini.</title>
        <authorList>
            <person name="Yoshida Y."/>
            <person name="Koutsovoulos G."/>
            <person name="Laetsch D."/>
            <person name="Stevens L."/>
            <person name="Kumar S."/>
            <person name="Horikawa D."/>
            <person name="Ishino K."/>
            <person name="Komine S."/>
            <person name="Tomita M."/>
            <person name="Blaxter M."/>
            <person name="Arakawa K."/>
        </authorList>
    </citation>
    <scope>NUCLEOTIDE SEQUENCE [LARGE SCALE GENOMIC DNA]</scope>
    <source>
        <strain evidence="6">Z151</strain>
    </source>
</reference>
<evidence type="ECO:0000256" key="1">
    <source>
        <dbReference type="ARBA" id="ARBA00022676"/>
    </source>
</evidence>
<dbReference type="GO" id="GO:0006487">
    <property type="term" value="P:protein N-linked glycosylation"/>
    <property type="evidence" value="ECO:0007669"/>
    <property type="project" value="TreeGrafter"/>
</dbReference>
<comment type="caution">
    <text evidence="5">The sequence shown here is derived from an EMBL/GenBank/DDBJ whole genome shotgun (WGS) entry which is preliminary data.</text>
</comment>
<keyword evidence="6" id="KW-1185">Reference proteome</keyword>
<dbReference type="Pfam" id="PF19745">
    <property type="entry name" value="FUT8_N_cat"/>
    <property type="match status" value="1"/>
</dbReference>
<evidence type="ECO:0000313" key="6">
    <source>
        <dbReference type="Proteomes" id="UP000192578"/>
    </source>
</evidence>
<dbReference type="PROSITE" id="PS51659">
    <property type="entry name" value="GT23"/>
    <property type="match status" value="1"/>
</dbReference>
<protein>
    <submittedName>
        <fullName evidence="5">Alpha-(1,6)-fucosyltransferase</fullName>
    </submittedName>
</protein>
<dbReference type="EMBL" id="MTYJ01000123">
    <property type="protein sequence ID" value="OQV13479.1"/>
    <property type="molecule type" value="Genomic_DNA"/>
</dbReference>
<evidence type="ECO:0000256" key="3">
    <source>
        <dbReference type="PROSITE-ProRule" id="PRU00992"/>
    </source>
</evidence>
<dbReference type="GO" id="GO:0046921">
    <property type="term" value="F:alpha-(1-&gt;6)-fucosyltransferase activity"/>
    <property type="evidence" value="ECO:0007669"/>
    <property type="project" value="TreeGrafter"/>
</dbReference>
<comment type="similarity">
    <text evidence="3">Belongs to the glycosyltransferase 23 family.</text>
</comment>
<dbReference type="PANTHER" id="PTHR13132:SF29">
    <property type="entry name" value="ALPHA-(1,6)-FUCOSYLTRANSFERASE"/>
    <property type="match status" value="1"/>
</dbReference>